<keyword evidence="2" id="KW-1185">Reference proteome</keyword>
<dbReference type="OrthoDB" id="8759366at2759"/>
<dbReference type="EMBL" id="JAINUF010000002">
    <property type="protein sequence ID" value="KAJ8375176.1"/>
    <property type="molecule type" value="Genomic_DNA"/>
</dbReference>
<comment type="caution">
    <text evidence="1">The sequence shown here is derived from an EMBL/GenBank/DDBJ whole genome shotgun (WGS) entry which is preliminary data.</text>
</comment>
<evidence type="ECO:0000313" key="1">
    <source>
        <dbReference type="EMBL" id="KAJ8375176.1"/>
    </source>
</evidence>
<gene>
    <name evidence="1" type="ORF">SKAU_G00057560</name>
</gene>
<name>A0A9Q1G4Q6_SYNKA</name>
<dbReference type="Proteomes" id="UP001152622">
    <property type="component" value="Chromosome 2"/>
</dbReference>
<organism evidence="1 2">
    <name type="scientific">Synaphobranchus kaupii</name>
    <name type="common">Kaup's arrowtooth eel</name>
    <dbReference type="NCBI Taxonomy" id="118154"/>
    <lineage>
        <taxon>Eukaryota</taxon>
        <taxon>Metazoa</taxon>
        <taxon>Chordata</taxon>
        <taxon>Craniata</taxon>
        <taxon>Vertebrata</taxon>
        <taxon>Euteleostomi</taxon>
        <taxon>Actinopterygii</taxon>
        <taxon>Neopterygii</taxon>
        <taxon>Teleostei</taxon>
        <taxon>Anguilliformes</taxon>
        <taxon>Synaphobranchidae</taxon>
        <taxon>Synaphobranchus</taxon>
    </lineage>
</organism>
<dbReference type="AlphaFoldDB" id="A0A9Q1G4Q6"/>
<reference evidence="1" key="1">
    <citation type="journal article" date="2023" name="Science">
        <title>Genome structures resolve the early diversification of teleost fishes.</title>
        <authorList>
            <person name="Parey E."/>
            <person name="Louis A."/>
            <person name="Montfort J."/>
            <person name="Bouchez O."/>
            <person name="Roques C."/>
            <person name="Iampietro C."/>
            <person name="Lluch J."/>
            <person name="Castinel A."/>
            <person name="Donnadieu C."/>
            <person name="Desvignes T."/>
            <person name="Floi Bucao C."/>
            <person name="Jouanno E."/>
            <person name="Wen M."/>
            <person name="Mejri S."/>
            <person name="Dirks R."/>
            <person name="Jansen H."/>
            <person name="Henkel C."/>
            <person name="Chen W.J."/>
            <person name="Zahm M."/>
            <person name="Cabau C."/>
            <person name="Klopp C."/>
            <person name="Thompson A.W."/>
            <person name="Robinson-Rechavi M."/>
            <person name="Braasch I."/>
            <person name="Lecointre G."/>
            <person name="Bobe J."/>
            <person name="Postlethwait J.H."/>
            <person name="Berthelot C."/>
            <person name="Roest Crollius H."/>
            <person name="Guiguen Y."/>
        </authorList>
    </citation>
    <scope>NUCLEOTIDE SEQUENCE</scope>
    <source>
        <strain evidence="1">WJC10195</strain>
    </source>
</reference>
<protein>
    <submittedName>
        <fullName evidence="1">Uncharacterized protein</fullName>
    </submittedName>
</protein>
<dbReference type="Gene3D" id="2.30.30.40">
    <property type="entry name" value="SH3 Domains"/>
    <property type="match status" value="1"/>
</dbReference>
<accession>A0A9Q1G4Q6</accession>
<proteinExistence type="predicted"/>
<evidence type="ECO:0000313" key="2">
    <source>
        <dbReference type="Proteomes" id="UP001152622"/>
    </source>
</evidence>
<sequence length="145" mass="16261">MSGTGETGAVSMDAILILPTLTKPTNEVLSLLNLSPDQRKTILQTSQREGGTVERVAPFSLKEFSFEYFRELSKDVNRQVMSKGVPLERLWASSREPLKQPLLKRLEGNPELSHQAGLCFTDILSGDLILCMPIKIQNKPHHLQY</sequence>